<dbReference type="Pfam" id="PF19054">
    <property type="entry name" value="DUF5753"/>
    <property type="match status" value="1"/>
</dbReference>
<dbReference type="AlphaFoldDB" id="A0A421B1Y8"/>
<gene>
    <name evidence="2" type="ORF">CLV68_4479</name>
</gene>
<dbReference type="GO" id="GO:0003677">
    <property type="term" value="F:DNA binding"/>
    <property type="evidence" value="ECO:0007669"/>
    <property type="project" value="InterPro"/>
</dbReference>
<dbReference type="Pfam" id="PF13560">
    <property type="entry name" value="HTH_31"/>
    <property type="match status" value="1"/>
</dbReference>
<keyword evidence="3" id="KW-1185">Reference proteome</keyword>
<dbReference type="Proteomes" id="UP000282454">
    <property type="component" value="Unassembled WGS sequence"/>
</dbReference>
<dbReference type="CDD" id="cd00093">
    <property type="entry name" value="HTH_XRE"/>
    <property type="match status" value="1"/>
</dbReference>
<dbReference type="InterPro" id="IPR010982">
    <property type="entry name" value="Lambda_DNA-bd_dom_sf"/>
</dbReference>
<dbReference type="SUPFAM" id="SSF47413">
    <property type="entry name" value="lambda repressor-like DNA-binding domains"/>
    <property type="match status" value="1"/>
</dbReference>
<protein>
    <submittedName>
        <fullName evidence="2">Helix-turn-helix protein</fullName>
    </submittedName>
</protein>
<comment type="caution">
    <text evidence="2">The sequence shown here is derived from an EMBL/GenBank/DDBJ whole genome shotgun (WGS) entry which is preliminary data.</text>
</comment>
<evidence type="ECO:0000313" key="2">
    <source>
        <dbReference type="EMBL" id="RLK58380.1"/>
    </source>
</evidence>
<dbReference type="EMBL" id="RCDD01000003">
    <property type="protein sequence ID" value="RLK58380.1"/>
    <property type="molecule type" value="Genomic_DNA"/>
</dbReference>
<accession>A0A421B1Y8</accession>
<feature type="domain" description="HTH cro/C1-type" evidence="1">
    <location>
        <begin position="18"/>
        <end position="72"/>
    </location>
</feature>
<dbReference type="InterPro" id="IPR043917">
    <property type="entry name" value="DUF5753"/>
</dbReference>
<proteinExistence type="predicted"/>
<reference evidence="2 3" key="1">
    <citation type="submission" date="2018-10" db="EMBL/GenBank/DDBJ databases">
        <title>Genomic Encyclopedia of Archaeal and Bacterial Type Strains, Phase II (KMG-II): from individual species to whole genera.</title>
        <authorList>
            <person name="Goeker M."/>
        </authorList>
    </citation>
    <scope>NUCLEOTIDE SEQUENCE [LARGE SCALE GENOMIC DNA]</scope>
    <source>
        <strain evidence="2 3">DSM 45657</strain>
    </source>
</reference>
<dbReference type="PROSITE" id="PS50943">
    <property type="entry name" value="HTH_CROC1"/>
    <property type="match status" value="1"/>
</dbReference>
<organism evidence="2 3">
    <name type="scientific">Actinokineospora cianjurensis</name>
    <dbReference type="NCBI Taxonomy" id="585224"/>
    <lineage>
        <taxon>Bacteria</taxon>
        <taxon>Bacillati</taxon>
        <taxon>Actinomycetota</taxon>
        <taxon>Actinomycetes</taxon>
        <taxon>Pseudonocardiales</taxon>
        <taxon>Pseudonocardiaceae</taxon>
        <taxon>Actinokineospora</taxon>
    </lineage>
</organism>
<dbReference type="Gene3D" id="1.10.260.40">
    <property type="entry name" value="lambda repressor-like DNA-binding domains"/>
    <property type="match status" value="1"/>
</dbReference>
<dbReference type="RefSeq" id="WP_121392803.1">
    <property type="nucleotide sequence ID" value="NZ_RCDD01000003.1"/>
</dbReference>
<dbReference type="InterPro" id="IPR001387">
    <property type="entry name" value="Cro/C1-type_HTH"/>
</dbReference>
<dbReference type="SMART" id="SM00530">
    <property type="entry name" value="HTH_XRE"/>
    <property type="match status" value="1"/>
</dbReference>
<name>A0A421B1Y8_9PSEU</name>
<dbReference type="OrthoDB" id="4285266at2"/>
<evidence type="ECO:0000259" key="1">
    <source>
        <dbReference type="PROSITE" id="PS50943"/>
    </source>
</evidence>
<sequence>MPDREDPFAVQWLVGVELTRLRKQARRTVTEAAQAIGCSVGKISHMEAGRNQQRPDEVTTLLRLYGADQADVDRLASLAGSAGQKMWWAPWTDVVPDWLRTYVGLEGLACDAHWYSPLVLPAMLQTQQYSHGVTAGNIRVSPDHGDRVVRLRMERQQRLFHGDPPLRVTALLEEAVLQRPIGGSTVMLEQLRRLVELADRDNVDLRILPTALGAHDGLVTPFSVLHFTAAQPIAYVEVVNGALYVQDQDQVAGYTRTVERLRQAALSPADSINAIRSHLDAVT</sequence>
<evidence type="ECO:0000313" key="3">
    <source>
        <dbReference type="Proteomes" id="UP000282454"/>
    </source>
</evidence>